<evidence type="ECO:0000256" key="6">
    <source>
        <dbReference type="ARBA" id="ARBA00022840"/>
    </source>
</evidence>
<evidence type="ECO:0000256" key="2">
    <source>
        <dbReference type="ARBA" id="ARBA00022741"/>
    </source>
</evidence>
<feature type="coiled-coil region" evidence="9">
    <location>
        <begin position="231"/>
        <end position="258"/>
    </location>
</feature>
<evidence type="ECO:0000256" key="7">
    <source>
        <dbReference type="ARBA" id="ARBA00023054"/>
    </source>
</evidence>
<protein>
    <submittedName>
        <fullName evidence="12">Exonuclease SbcC</fullName>
    </submittedName>
</protein>
<keyword evidence="12" id="KW-0269">Exonuclease</keyword>
<evidence type="ECO:0000256" key="9">
    <source>
        <dbReference type="SAM" id="Coils"/>
    </source>
</evidence>
<evidence type="ECO:0000256" key="3">
    <source>
        <dbReference type="ARBA" id="ARBA00022763"/>
    </source>
</evidence>
<keyword evidence="7 9" id="KW-0175">Coiled coil</keyword>
<accession>A0A3B0VSC3</accession>
<dbReference type="GO" id="GO:0004527">
    <property type="term" value="F:exonuclease activity"/>
    <property type="evidence" value="ECO:0007669"/>
    <property type="project" value="UniProtKB-KW"/>
</dbReference>
<evidence type="ECO:0000256" key="8">
    <source>
        <dbReference type="ARBA" id="ARBA00023204"/>
    </source>
</evidence>
<dbReference type="PANTHER" id="PTHR32114">
    <property type="entry name" value="ABC TRANSPORTER ABCH.3"/>
    <property type="match status" value="1"/>
</dbReference>
<dbReference type="GO" id="GO:0006302">
    <property type="term" value="P:double-strand break repair"/>
    <property type="evidence" value="ECO:0007669"/>
    <property type="project" value="InterPro"/>
</dbReference>
<keyword evidence="1" id="KW-0479">Metal-binding</keyword>
<keyword evidence="6" id="KW-0067">ATP-binding</keyword>
<dbReference type="GO" id="GO:0046872">
    <property type="term" value="F:metal ion binding"/>
    <property type="evidence" value="ECO:0007669"/>
    <property type="project" value="UniProtKB-KW"/>
</dbReference>
<evidence type="ECO:0000256" key="5">
    <source>
        <dbReference type="ARBA" id="ARBA00022833"/>
    </source>
</evidence>
<dbReference type="Pfam" id="PF13476">
    <property type="entry name" value="AAA_23"/>
    <property type="match status" value="1"/>
</dbReference>
<feature type="domain" description="Rad50/SbcC-type AAA" evidence="11">
    <location>
        <begin position="5"/>
        <end position="204"/>
    </location>
</feature>
<evidence type="ECO:0000256" key="1">
    <source>
        <dbReference type="ARBA" id="ARBA00022723"/>
    </source>
</evidence>
<feature type="coiled-coil region" evidence="9">
    <location>
        <begin position="613"/>
        <end position="647"/>
    </location>
</feature>
<keyword evidence="3" id="KW-0227">DNA damage</keyword>
<keyword evidence="2" id="KW-0547">Nucleotide-binding</keyword>
<evidence type="ECO:0000256" key="4">
    <source>
        <dbReference type="ARBA" id="ARBA00022801"/>
    </source>
</evidence>
<dbReference type="Gene3D" id="1.10.287.510">
    <property type="entry name" value="Helix hairpin bin"/>
    <property type="match status" value="1"/>
</dbReference>
<organism evidence="12">
    <name type="scientific">hydrothermal vent metagenome</name>
    <dbReference type="NCBI Taxonomy" id="652676"/>
    <lineage>
        <taxon>unclassified sequences</taxon>
        <taxon>metagenomes</taxon>
        <taxon>ecological metagenomes</taxon>
    </lineage>
</organism>
<dbReference type="InterPro" id="IPR038729">
    <property type="entry name" value="Rad50/SbcC_AAA"/>
</dbReference>
<dbReference type="SUPFAM" id="SSF75712">
    <property type="entry name" value="Rad50 coiled-coil Zn hook"/>
    <property type="match status" value="1"/>
</dbReference>
<keyword evidence="12" id="KW-0540">Nuclease</keyword>
<dbReference type="InterPro" id="IPR013134">
    <property type="entry name" value="Zn_hook_RAD50"/>
</dbReference>
<proteinExistence type="predicted"/>
<sequence length="664" mass="74846">MIPLRLELSNFLSYRETAVLQFDGIHLACISGANGAGKSSILDGITWALFGKSRSRSDDDLVNRLASLEDKTAVVRLDFELEGTVYRVTRSKRRNKTGQLELQISAGENQWKTLTESKLRETQTAIETLLRMNYDTFINASFLLQGKADAFTTKTPNRRKEILADLLGVSVWEQYREAAASRRKQEEKQLAMLDGQILEIEEELGEEGTRQAAVDEAKSVLGGIAERLADKEALLQQLRRAETAVQQHKQLVENLATNLSKGKMRLEGLQRSQTQRQQERDGFTAVLAEAEAISASHEQWQAAQADFQSWQDRADQFNKLTQEKRPFELTIAQEKSRLTQQRQELEAQADRVANAADEMAQLQETIAPAKTGLAELETKLADLIAQETAWHALRTELQQREGERETQKRELERLQNRAKRIVTLREEETAVRQNVETAAQQMSDLTTKLDELSQQEQSHNAFQAEKVGLESSQPVLKEQMTRHKARIEQLEVETGGSCPLCGQELTVDHRAAVLAELQLEGKEMGDRFRTNKLQIESLTTQISALSQTLGQRSQLEKSLQTQQQRQAQAQARLDEISQSVAEWEAGEAQQLIKVEAALTEESLVELREKTVALGTAVQAKADLETQRRKAEQQIATDEARLTELTRLTAEWAESGQEKLLNVVQ</sequence>
<dbReference type="AlphaFoldDB" id="A0A3B0VSC3"/>
<keyword evidence="5" id="KW-0862">Zinc</keyword>
<feature type="coiled-coil region" evidence="9">
    <location>
        <begin position="397"/>
        <end position="455"/>
    </location>
</feature>
<dbReference type="Gene3D" id="3.40.50.300">
    <property type="entry name" value="P-loop containing nucleotide triphosphate hydrolases"/>
    <property type="match status" value="1"/>
</dbReference>
<dbReference type="SUPFAM" id="SSF52540">
    <property type="entry name" value="P-loop containing nucleoside triphosphate hydrolases"/>
    <property type="match status" value="1"/>
</dbReference>
<feature type="coiled-coil region" evidence="9">
    <location>
        <begin position="552"/>
        <end position="579"/>
    </location>
</feature>
<dbReference type="PANTHER" id="PTHR32114:SF2">
    <property type="entry name" value="ABC TRANSPORTER ABCH.3"/>
    <property type="match status" value="1"/>
</dbReference>
<evidence type="ECO:0000313" key="12">
    <source>
        <dbReference type="EMBL" id="VAW43033.1"/>
    </source>
</evidence>
<dbReference type="EMBL" id="UOEU01001004">
    <property type="protein sequence ID" value="VAW43033.1"/>
    <property type="molecule type" value="Genomic_DNA"/>
</dbReference>
<name>A0A3B0VSC3_9ZZZZ</name>
<dbReference type="GO" id="GO:0005524">
    <property type="term" value="F:ATP binding"/>
    <property type="evidence" value="ECO:0007669"/>
    <property type="project" value="UniProtKB-KW"/>
</dbReference>
<gene>
    <name evidence="12" type="ORF">MNBD_CHLOROFLEXI01-4731</name>
</gene>
<feature type="coiled-coil region" evidence="9">
    <location>
        <begin position="331"/>
        <end position="365"/>
    </location>
</feature>
<evidence type="ECO:0000259" key="11">
    <source>
        <dbReference type="Pfam" id="PF13476"/>
    </source>
</evidence>
<keyword evidence="8" id="KW-0234">DNA repair</keyword>
<dbReference type="Pfam" id="PF04423">
    <property type="entry name" value="Rad50_zn_hook"/>
    <property type="match status" value="1"/>
</dbReference>
<dbReference type="InterPro" id="IPR027417">
    <property type="entry name" value="P-loop_NTPase"/>
</dbReference>
<reference evidence="12" key="1">
    <citation type="submission" date="2018-06" db="EMBL/GenBank/DDBJ databases">
        <authorList>
            <person name="Zhirakovskaya E."/>
        </authorList>
    </citation>
    <scope>NUCLEOTIDE SEQUENCE</scope>
</reference>
<feature type="domain" description="Zinc-hook" evidence="10">
    <location>
        <begin position="486"/>
        <end position="520"/>
    </location>
</feature>
<dbReference type="GO" id="GO:0016887">
    <property type="term" value="F:ATP hydrolysis activity"/>
    <property type="evidence" value="ECO:0007669"/>
    <property type="project" value="InterPro"/>
</dbReference>
<feature type="non-terminal residue" evidence="12">
    <location>
        <position position="664"/>
    </location>
</feature>
<evidence type="ECO:0000259" key="10">
    <source>
        <dbReference type="Pfam" id="PF04423"/>
    </source>
</evidence>
<keyword evidence="4" id="KW-0378">Hydrolase</keyword>